<evidence type="ECO:0000313" key="3">
    <source>
        <dbReference type="EMBL" id="QNR25968.1"/>
    </source>
</evidence>
<dbReference type="InterPro" id="IPR048954">
    <property type="entry name" value="PorZ_N"/>
</dbReference>
<name>A0A7H0VJS0_9FLAO</name>
<keyword evidence="4" id="KW-1185">Reference proteome</keyword>
<feature type="signal peptide" evidence="1">
    <location>
        <begin position="1"/>
        <end position="18"/>
    </location>
</feature>
<dbReference type="Pfam" id="PF21544">
    <property type="entry name" value="PorZ_N_b_propeller"/>
    <property type="match status" value="1"/>
</dbReference>
<dbReference type="InterPro" id="IPR011110">
    <property type="entry name" value="Reg_prop"/>
</dbReference>
<evidence type="ECO:0000256" key="1">
    <source>
        <dbReference type="SAM" id="SignalP"/>
    </source>
</evidence>
<protein>
    <recommendedName>
        <fullName evidence="2">PorZ N-terminal beta-propeller domain-containing protein</fullName>
    </recommendedName>
</protein>
<dbReference type="AlphaFoldDB" id="A0A7H0VJS0"/>
<dbReference type="InterPro" id="IPR015943">
    <property type="entry name" value="WD40/YVTN_repeat-like_dom_sf"/>
</dbReference>
<dbReference type="Proteomes" id="UP000516305">
    <property type="component" value="Chromosome"/>
</dbReference>
<dbReference type="SUPFAM" id="SSF63829">
    <property type="entry name" value="Calcium-dependent phosphotriesterase"/>
    <property type="match status" value="2"/>
</dbReference>
<dbReference type="RefSeq" id="WP_210760494.1">
    <property type="nucleotide sequence ID" value="NZ_CP060139.1"/>
</dbReference>
<dbReference type="EMBL" id="CP060139">
    <property type="protein sequence ID" value="QNR25968.1"/>
    <property type="molecule type" value="Genomic_DNA"/>
</dbReference>
<dbReference type="Gene3D" id="2.130.10.10">
    <property type="entry name" value="YVTN repeat-like/Quinoprotein amine dehydrogenase"/>
    <property type="match status" value="3"/>
</dbReference>
<proteinExistence type="predicted"/>
<reference evidence="3 4" key="1">
    <citation type="submission" date="2020-08" db="EMBL/GenBank/DDBJ databases">
        <title>Croceimicrobium hydrocarbonivorans gen. nov., sp. nov., a novel marine bacterium isolated from a bacterial consortium that degrades polyethylene terephthalate.</title>
        <authorList>
            <person name="Liu R."/>
        </authorList>
    </citation>
    <scope>NUCLEOTIDE SEQUENCE [LARGE SCALE GENOMIC DNA]</scope>
    <source>
        <strain evidence="3 4">A20-9</strain>
    </source>
</reference>
<dbReference type="KEGG" id="chyd:H4K34_09015"/>
<sequence length="770" mass="83855">MRISLGLLFIFGTISLSAQVSNNLGVWVDHFPYTKSVDIAENDGVAYVATEQGMYRYELEDRSIHRVSKVNGLSDVGLSCIAYSEQFDQYFIGYENGTLDILDGDEIISFPDIRLSGNYSGLKRINHIHVMDSVAFIATDFGIVAYDIAQGLVREAPYIIGPGGGTLAVYQVENDDQYLYAATPEGLYSAPLSSAKFFFGNWSVDPAMAREIDHLAYFDGKLFVNRNIPPNNDSIWYKENGSWTFFPANEISDNRDLRESRGNLVVVNNFSARAYDPAFQRVKNWNSTTVGDTAFSPVAAIMGSRSDNFWIADAGSGIYQVFQIFPLEVVPNSPATRNAFRLQQDEGKIWVAPGGYDVVGTPVFNNDGIFHLEGLNWTNYPNALFGSFKDIVKILPHPTKENHIYASSFGSGLLELAIDGESVSIEREINEATTDGAMPSISGSGEHRVADMDLDADGNIWFSNPLTDRPLGVIRPDGTVECYGLGAAGAGANVLKLMVTSGGQVWQQIRNNGILVTRLEDGVPQETVRLGASEGSGDLPSESVLCFAEDQDGEIWIGTNEGLAVLFSPENIFEPNRSYDASILVIDEDGDGNGERVLGSEAINDIEVDGANKKWFGTANNGVFYTNSNGRTQLQRFSKTNSPLASDVILDIEIDDQTGMVYFGTDQGIVSYQGQATAGEKTMSDVFAYPNPVEPGYSGPILIRGLVTNAQVKITDVEGNIVFETVAEGGQAIWDGKNFDGLKVASGIYLAFISDDLGVNTEVAKIMILN</sequence>
<gene>
    <name evidence="3" type="ORF">H4K34_09015</name>
</gene>
<feature type="domain" description="PorZ N-terminal beta-propeller" evidence="2">
    <location>
        <begin position="47"/>
        <end position="195"/>
    </location>
</feature>
<evidence type="ECO:0000313" key="4">
    <source>
        <dbReference type="Proteomes" id="UP000516305"/>
    </source>
</evidence>
<evidence type="ECO:0000259" key="2">
    <source>
        <dbReference type="Pfam" id="PF21544"/>
    </source>
</evidence>
<feature type="chain" id="PRO_5028901367" description="PorZ N-terminal beta-propeller domain-containing protein" evidence="1">
    <location>
        <begin position="19"/>
        <end position="770"/>
    </location>
</feature>
<organism evidence="3 4">
    <name type="scientific">Croceimicrobium hydrocarbonivorans</name>
    <dbReference type="NCBI Taxonomy" id="2761580"/>
    <lineage>
        <taxon>Bacteria</taxon>
        <taxon>Pseudomonadati</taxon>
        <taxon>Bacteroidota</taxon>
        <taxon>Flavobacteriia</taxon>
        <taxon>Flavobacteriales</taxon>
        <taxon>Owenweeksiaceae</taxon>
        <taxon>Croceimicrobium</taxon>
    </lineage>
</organism>
<accession>A0A7H0VJS0</accession>
<keyword evidence="1" id="KW-0732">Signal</keyword>
<dbReference type="SUPFAM" id="SSF101898">
    <property type="entry name" value="NHL repeat"/>
    <property type="match status" value="1"/>
</dbReference>
<dbReference type="Pfam" id="PF07494">
    <property type="entry name" value="Reg_prop"/>
    <property type="match status" value="1"/>
</dbReference>